<protein>
    <recommendedName>
        <fullName evidence="3">Phage major capsid protein E</fullName>
    </recommendedName>
</protein>
<name>A0A366MQ44_9BACT</name>
<evidence type="ECO:0008006" key="3">
    <source>
        <dbReference type="Google" id="ProtNLM"/>
    </source>
</evidence>
<dbReference type="InterPro" id="IPR005564">
    <property type="entry name" value="Major_capsid_GpE"/>
</dbReference>
<sequence length="327" mass="36689">MKELLKQLIAQWGIVEAVKMINQIVTPNNYFEKKFFTDKEGKYADNLVIPIMRGDTIIMEAIPSGAPRPVTGNESIHKLNVELARFADEALISVKDLKHLASFNDGDKQAEEFAVIIGRKAGLLKNKFTATKEFMRLGAILGTVRDGSGKTLFEFRDENIESLKLGSNVNPEAIFEEYEDDLVTEFGYTPDYMMLTDREMYNGIYQYAVDKGLVKSGLVKKVKIDGVTEIDYAGRSVRPITNAYGDVHGNPRKFIENKRGILVPVGADGFKEYFTHAEHIDAIDGAPAEYFSKVEEMKDGEGVKLIAESVCIPINTRPYSVRNVKWN</sequence>
<keyword evidence="2" id="KW-1185">Reference proteome</keyword>
<evidence type="ECO:0000313" key="2">
    <source>
        <dbReference type="Proteomes" id="UP000252669"/>
    </source>
</evidence>
<dbReference type="EMBL" id="PDKB01000016">
    <property type="protein sequence ID" value="RBQ28408.1"/>
    <property type="molecule type" value="Genomic_DNA"/>
</dbReference>
<dbReference type="AlphaFoldDB" id="A0A366MQ44"/>
<comment type="caution">
    <text evidence="1">The sequence shown here is derived from an EMBL/GenBank/DDBJ whole genome shotgun (WGS) entry which is preliminary data.</text>
</comment>
<dbReference type="Pfam" id="PF03864">
    <property type="entry name" value="Phage_cap_E"/>
    <property type="match status" value="1"/>
</dbReference>
<dbReference type="RefSeq" id="WP_113894959.1">
    <property type="nucleotide sequence ID" value="NZ_JANJGA010000015.1"/>
</dbReference>
<dbReference type="OrthoDB" id="5363575at2"/>
<proteinExistence type="predicted"/>
<dbReference type="Proteomes" id="UP000252669">
    <property type="component" value="Unassembled WGS sequence"/>
</dbReference>
<organism evidence="1 2">
    <name type="scientific">Aliarcobacter vitoriensis</name>
    <dbReference type="NCBI Taxonomy" id="2011099"/>
    <lineage>
        <taxon>Bacteria</taxon>
        <taxon>Pseudomonadati</taxon>
        <taxon>Campylobacterota</taxon>
        <taxon>Epsilonproteobacteria</taxon>
        <taxon>Campylobacterales</taxon>
        <taxon>Arcobacteraceae</taxon>
        <taxon>Aliarcobacter</taxon>
    </lineage>
</organism>
<gene>
    <name evidence="1" type="ORF">CRU91_09310</name>
</gene>
<evidence type="ECO:0000313" key="1">
    <source>
        <dbReference type="EMBL" id="RBQ28408.1"/>
    </source>
</evidence>
<accession>A0A366MQ44</accession>
<reference evidence="1 2" key="1">
    <citation type="submission" date="2017-10" db="EMBL/GenBank/DDBJ databases">
        <title>Genomics of the genus Arcobacter.</title>
        <authorList>
            <person name="Perez-Cataluna A."/>
            <person name="Figueras M.J."/>
        </authorList>
    </citation>
    <scope>NUCLEOTIDE SEQUENCE [LARGE SCALE GENOMIC DNA]</scope>
    <source>
        <strain evidence="1 2">CECT 9230</strain>
    </source>
</reference>